<organism evidence="7 8">
    <name type="scientific">Coprobacter secundus subsp. similis</name>
    <dbReference type="NCBI Taxonomy" id="2751153"/>
    <lineage>
        <taxon>Bacteria</taxon>
        <taxon>Pseudomonadati</taxon>
        <taxon>Bacteroidota</taxon>
        <taxon>Bacteroidia</taxon>
        <taxon>Bacteroidales</taxon>
        <taxon>Barnesiellaceae</taxon>
        <taxon>Coprobacter</taxon>
    </lineage>
</organism>
<sequence length="192" mass="22651">MDEDYIKNLQKGSYSDFNKLYNLYANRLYGFAYNLTHSSDMAEEIVQEVFLKIWQIREHISPDYSFHSLLFTIAKNKFLNSLRKQISLCSYDEYTAHFNSISYSENTIENDIAFKELNDKIIQAKEKLSHRQKEIFEMSKEQNLSNQEIASRLHISEQSVRNQLSCALKVLKEELIKIGICFIFIYTNGPKY</sequence>
<dbReference type="EMBL" id="AP023322">
    <property type="protein sequence ID" value="BCI62982.1"/>
    <property type="molecule type" value="Genomic_DNA"/>
</dbReference>
<dbReference type="InterPro" id="IPR013325">
    <property type="entry name" value="RNA_pol_sigma_r2"/>
</dbReference>
<dbReference type="InterPro" id="IPR036388">
    <property type="entry name" value="WH-like_DNA-bd_sf"/>
</dbReference>
<evidence type="ECO:0000313" key="7">
    <source>
        <dbReference type="EMBL" id="BCI62982.1"/>
    </source>
</evidence>
<dbReference type="InterPro" id="IPR013324">
    <property type="entry name" value="RNA_pol_sigma_r3/r4-like"/>
</dbReference>
<dbReference type="AlphaFoldDB" id="A0A7G1HW03"/>
<dbReference type="GO" id="GO:0016987">
    <property type="term" value="F:sigma factor activity"/>
    <property type="evidence" value="ECO:0007669"/>
    <property type="project" value="UniProtKB-KW"/>
</dbReference>
<evidence type="ECO:0000256" key="2">
    <source>
        <dbReference type="ARBA" id="ARBA00023015"/>
    </source>
</evidence>
<dbReference type="InterPro" id="IPR013249">
    <property type="entry name" value="RNA_pol_sigma70_r4_t2"/>
</dbReference>
<evidence type="ECO:0000313" key="8">
    <source>
        <dbReference type="Proteomes" id="UP000594042"/>
    </source>
</evidence>
<dbReference type="GO" id="GO:0006352">
    <property type="term" value="P:DNA-templated transcription initiation"/>
    <property type="evidence" value="ECO:0007669"/>
    <property type="project" value="InterPro"/>
</dbReference>
<evidence type="ECO:0000259" key="6">
    <source>
        <dbReference type="Pfam" id="PF08281"/>
    </source>
</evidence>
<dbReference type="InterPro" id="IPR014327">
    <property type="entry name" value="RNA_pol_sigma70_bacteroid"/>
</dbReference>
<dbReference type="InterPro" id="IPR014284">
    <property type="entry name" value="RNA_pol_sigma-70_dom"/>
</dbReference>
<dbReference type="InterPro" id="IPR039425">
    <property type="entry name" value="RNA_pol_sigma-70-like"/>
</dbReference>
<dbReference type="Pfam" id="PF08281">
    <property type="entry name" value="Sigma70_r4_2"/>
    <property type="match status" value="1"/>
</dbReference>
<protein>
    <submittedName>
        <fullName evidence="7">RNA polymerase sigma factor</fullName>
    </submittedName>
</protein>
<keyword evidence="8" id="KW-1185">Reference proteome</keyword>
<keyword evidence="2" id="KW-0805">Transcription regulation</keyword>
<dbReference type="Gene3D" id="1.10.1740.10">
    <property type="match status" value="1"/>
</dbReference>
<evidence type="ECO:0000259" key="5">
    <source>
        <dbReference type="Pfam" id="PF04542"/>
    </source>
</evidence>
<evidence type="ECO:0000256" key="3">
    <source>
        <dbReference type="ARBA" id="ARBA00023082"/>
    </source>
</evidence>
<dbReference type="NCBIfam" id="TIGR02937">
    <property type="entry name" value="sigma70-ECF"/>
    <property type="match status" value="1"/>
</dbReference>
<dbReference type="NCBIfam" id="TIGR02985">
    <property type="entry name" value="Sig70_bacteroi1"/>
    <property type="match status" value="1"/>
</dbReference>
<dbReference type="Pfam" id="PF04542">
    <property type="entry name" value="Sigma70_r2"/>
    <property type="match status" value="1"/>
</dbReference>
<dbReference type="GO" id="GO:0003677">
    <property type="term" value="F:DNA binding"/>
    <property type="evidence" value="ECO:0007669"/>
    <property type="project" value="InterPro"/>
</dbReference>
<feature type="domain" description="RNA polymerase sigma factor 70 region 4 type 2" evidence="6">
    <location>
        <begin position="120"/>
        <end position="169"/>
    </location>
</feature>
<keyword evidence="4" id="KW-0804">Transcription</keyword>
<gene>
    <name evidence="7" type="ORF">Cop2CBH44_13350</name>
</gene>
<evidence type="ECO:0000256" key="4">
    <source>
        <dbReference type="ARBA" id="ARBA00023163"/>
    </source>
</evidence>
<dbReference type="SUPFAM" id="SSF88946">
    <property type="entry name" value="Sigma2 domain of RNA polymerase sigma factors"/>
    <property type="match status" value="1"/>
</dbReference>
<name>A0A7G1HW03_9BACT</name>
<dbReference type="KEGG" id="copr:Cop2CBH44_13350"/>
<dbReference type="CDD" id="cd06171">
    <property type="entry name" value="Sigma70_r4"/>
    <property type="match status" value="1"/>
</dbReference>
<dbReference type="InterPro" id="IPR007627">
    <property type="entry name" value="RNA_pol_sigma70_r2"/>
</dbReference>
<accession>A0A7G1HW03</accession>
<dbReference type="Gene3D" id="1.10.10.10">
    <property type="entry name" value="Winged helix-like DNA-binding domain superfamily/Winged helix DNA-binding domain"/>
    <property type="match status" value="1"/>
</dbReference>
<dbReference type="RefSeq" id="WP_200755762.1">
    <property type="nucleotide sequence ID" value="NZ_AP023322.1"/>
</dbReference>
<reference evidence="8" key="1">
    <citation type="submission" date="2020-07" db="EMBL/GenBank/DDBJ databases">
        <title>Complete genome sequencing of Coprobacter sp. strain 2CBH44.</title>
        <authorList>
            <person name="Sakamoto M."/>
            <person name="Murakami T."/>
            <person name="Mori H."/>
        </authorList>
    </citation>
    <scope>NUCLEOTIDE SEQUENCE [LARGE SCALE GENOMIC DNA]</scope>
    <source>
        <strain evidence="8">2CBH44</strain>
    </source>
</reference>
<dbReference type="SUPFAM" id="SSF88659">
    <property type="entry name" value="Sigma3 and sigma4 domains of RNA polymerase sigma factors"/>
    <property type="match status" value="1"/>
</dbReference>
<dbReference type="Proteomes" id="UP000594042">
    <property type="component" value="Chromosome"/>
</dbReference>
<dbReference type="PANTHER" id="PTHR43133">
    <property type="entry name" value="RNA POLYMERASE ECF-TYPE SIGMA FACTO"/>
    <property type="match status" value="1"/>
</dbReference>
<evidence type="ECO:0000256" key="1">
    <source>
        <dbReference type="ARBA" id="ARBA00010641"/>
    </source>
</evidence>
<comment type="similarity">
    <text evidence="1">Belongs to the sigma-70 factor family. ECF subfamily.</text>
</comment>
<proteinExistence type="inferred from homology"/>
<dbReference type="PANTHER" id="PTHR43133:SF46">
    <property type="entry name" value="RNA POLYMERASE SIGMA-70 FACTOR ECF SUBFAMILY"/>
    <property type="match status" value="1"/>
</dbReference>
<keyword evidence="3" id="KW-0731">Sigma factor</keyword>
<feature type="domain" description="RNA polymerase sigma-70 region 2" evidence="5">
    <location>
        <begin position="20"/>
        <end position="85"/>
    </location>
</feature>